<keyword evidence="3" id="KW-1185">Reference proteome</keyword>
<gene>
    <name evidence="2" type="ORF">E3O11_10030</name>
    <name evidence="1" type="ORF">SAMN05216274_1265</name>
</gene>
<dbReference type="Proteomes" id="UP000297963">
    <property type="component" value="Unassembled WGS sequence"/>
</dbReference>
<name>A0A1I3EH48_9MICO</name>
<comment type="caution">
    <text evidence="2">The sequence shown here is derived from an EMBL/GenBank/DDBJ whole genome shotgun (WGS) entry which is preliminary data.</text>
</comment>
<sequence length="145" mass="16526">MTEHEELAVFLGDWHAEGTSYGGDEQSLDNPHAGASPWNSIHSARWHSGNYFIVQDERANGPFDTLSLMGWDAEAGRFFARTVENHGFARDYTLTVDGHTWTLTGEHERATYRFGEDGRSQEIAWEWKPADVWLPLCDRTANRIN</sequence>
<evidence type="ECO:0000313" key="3">
    <source>
        <dbReference type="Proteomes" id="UP000199681"/>
    </source>
</evidence>
<proteinExistence type="predicted"/>
<dbReference type="AlphaFoldDB" id="A0A1I3EH48"/>
<accession>A0A1I3EH48</accession>
<dbReference type="RefSeq" id="WP_092453029.1">
    <property type="nucleotide sequence ID" value="NZ_BKAC01000032.1"/>
</dbReference>
<evidence type="ECO:0008006" key="5">
    <source>
        <dbReference type="Google" id="ProtNLM"/>
    </source>
</evidence>
<organism evidence="2 4">
    <name type="scientific">Cryobacterium levicorallinum</name>
    <dbReference type="NCBI Taxonomy" id="995038"/>
    <lineage>
        <taxon>Bacteria</taxon>
        <taxon>Bacillati</taxon>
        <taxon>Actinomycetota</taxon>
        <taxon>Actinomycetes</taxon>
        <taxon>Micrococcales</taxon>
        <taxon>Microbacteriaceae</taxon>
        <taxon>Cryobacterium</taxon>
    </lineage>
</organism>
<reference evidence="1 3" key="1">
    <citation type="submission" date="2016-10" db="EMBL/GenBank/DDBJ databases">
        <authorList>
            <person name="Varghese N."/>
            <person name="Submissions S."/>
        </authorList>
    </citation>
    <scope>NUCLEOTIDE SEQUENCE [LARGE SCALE GENOMIC DNA]</scope>
    <source>
        <strain evidence="1 3">GMCC 1.11211</strain>
    </source>
</reference>
<dbReference type="EMBL" id="FOPW01000026">
    <property type="protein sequence ID" value="SFH98198.1"/>
    <property type="molecule type" value="Genomic_DNA"/>
</dbReference>
<reference evidence="2 4" key="2">
    <citation type="submission" date="2019-03" db="EMBL/GenBank/DDBJ databases">
        <title>Genomics of glacier-inhabiting Cryobacterium strains.</title>
        <authorList>
            <person name="Liu Q."/>
            <person name="Xin Y.-H."/>
        </authorList>
    </citation>
    <scope>NUCLEOTIDE SEQUENCE [LARGE SCALE GENOMIC DNA]</scope>
    <source>
        <strain evidence="2 4">Hh34</strain>
    </source>
</reference>
<evidence type="ECO:0000313" key="4">
    <source>
        <dbReference type="Proteomes" id="UP000297963"/>
    </source>
</evidence>
<dbReference type="EMBL" id="SOFE01000019">
    <property type="protein sequence ID" value="TFB84227.1"/>
    <property type="molecule type" value="Genomic_DNA"/>
</dbReference>
<evidence type="ECO:0000313" key="2">
    <source>
        <dbReference type="EMBL" id="TFB84227.1"/>
    </source>
</evidence>
<evidence type="ECO:0000313" key="1">
    <source>
        <dbReference type="EMBL" id="SFH98198.1"/>
    </source>
</evidence>
<dbReference type="Proteomes" id="UP000199681">
    <property type="component" value="Unassembled WGS sequence"/>
</dbReference>
<protein>
    <recommendedName>
        <fullName evidence="5">DUF1579 domain-containing protein</fullName>
    </recommendedName>
</protein>